<reference evidence="8" key="1">
    <citation type="journal article" date="2022" name="bioRxiv">
        <title>Deciphering the potential niche of two novel black yeast fungi from a biological soil crust based on their genomes, phenotypes, and melanin regulation.</title>
        <authorList>
            <consortium name="DOE Joint Genome Institute"/>
            <person name="Carr E.C."/>
            <person name="Barton Q."/>
            <person name="Grambo S."/>
            <person name="Sullivan M."/>
            <person name="Renfro C.M."/>
            <person name="Kuo A."/>
            <person name="Pangilinan J."/>
            <person name="Lipzen A."/>
            <person name="Keymanesh K."/>
            <person name="Savage E."/>
            <person name="Barry K."/>
            <person name="Grigoriev I.V."/>
            <person name="Riekhof W.R."/>
            <person name="Harris S.S."/>
        </authorList>
    </citation>
    <scope>NUCLEOTIDE SEQUENCE</scope>
    <source>
        <strain evidence="8">JF 03-4F</strain>
    </source>
</reference>
<dbReference type="GO" id="GO:0003677">
    <property type="term" value="F:DNA binding"/>
    <property type="evidence" value="ECO:0007669"/>
    <property type="project" value="UniProtKB-KW"/>
</dbReference>
<evidence type="ECO:0000256" key="1">
    <source>
        <dbReference type="ARBA" id="ARBA00022723"/>
    </source>
</evidence>
<feature type="domain" description="Zn(2)-C6 fungal-type" evidence="7">
    <location>
        <begin position="21"/>
        <end position="49"/>
    </location>
</feature>
<dbReference type="Proteomes" id="UP001203852">
    <property type="component" value="Unassembled WGS sequence"/>
</dbReference>
<sequence>MAVIPKSTDTTVRKRNRNAAGCITCKIRRVKCDEGRPSCHRCTSTGRKCDGYSAPKEPTPIAYLVMAQTSSECQYIARTAFQYFHEVCAPALSNYGSQSFWTKLVLQACHYDESIKHLIIAASCLGAQDYPLLRSKSSTGCPLYLSHYGKALKLLSHARSPDPAVVLMACLLLVLCNELQHNTKAALQHMLAGKSILDSYAARDHPQSNAAVAEIAPVFSQLEQHAGVLQCLDMTRSSATPSITTSTVSPESVAQIIDSGARIDCQPPDMFTDIDDAAISLQAVAITCVATSPRDEASPPTVFHTVPTPIASLDSWFDRFTAFESSIIQGPQAFLSPDHQILRMYHTTLHILSGCSPYSEETAFDTYTEMMQQLALICAQLVPLTTTRLIPILFFIATRCRNASLRRRAIEVLRQCGVDGQITARIALKVVQIEERGVEEPISRADIPEANRIKIIDVQSDILGDGYILLFRRSPYGTNTPVQYCSVPAQTSESTDGASRCIQPLSSVRPVLKFDFLMFWNRDVSTF</sequence>
<dbReference type="PANTHER" id="PTHR36206">
    <property type="entry name" value="ASPERCRYPTIN BIOSYNTHESIS CLUSTER-SPECIFIC TRANSCRIPTION REGULATOR ATNN-RELATED"/>
    <property type="match status" value="1"/>
</dbReference>
<gene>
    <name evidence="8" type="ORF">EDD36DRAFT_133241</name>
</gene>
<keyword evidence="4" id="KW-0238">DNA-binding</keyword>
<dbReference type="InterPro" id="IPR052360">
    <property type="entry name" value="Transcr_Regulatory_Proteins"/>
</dbReference>
<proteinExistence type="predicted"/>
<keyword evidence="6" id="KW-0539">Nucleus</keyword>
<dbReference type="GO" id="GO:0008270">
    <property type="term" value="F:zinc ion binding"/>
    <property type="evidence" value="ECO:0007669"/>
    <property type="project" value="InterPro"/>
</dbReference>
<dbReference type="PANTHER" id="PTHR36206:SF12">
    <property type="entry name" value="ASPERCRYPTIN BIOSYNTHESIS CLUSTER-SPECIFIC TRANSCRIPTION REGULATOR ATNN-RELATED"/>
    <property type="match status" value="1"/>
</dbReference>
<dbReference type="Pfam" id="PF00172">
    <property type="entry name" value="Zn_clus"/>
    <property type="match status" value="1"/>
</dbReference>
<keyword evidence="2" id="KW-0862">Zinc</keyword>
<accession>A0AAN6E1C9</accession>
<comment type="caution">
    <text evidence="8">The sequence shown here is derived from an EMBL/GenBank/DDBJ whole genome shotgun (WGS) entry which is preliminary data.</text>
</comment>
<dbReference type="PROSITE" id="PS00463">
    <property type="entry name" value="ZN2_CY6_FUNGAL_1"/>
    <property type="match status" value="1"/>
</dbReference>
<dbReference type="InterPro" id="IPR036864">
    <property type="entry name" value="Zn2-C6_fun-type_DNA-bd_sf"/>
</dbReference>
<evidence type="ECO:0000256" key="6">
    <source>
        <dbReference type="ARBA" id="ARBA00023242"/>
    </source>
</evidence>
<evidence type="ECO:0000256" key="2">
    <source>
        <dbReference type="ARBA" id="ARBA00022833"/>
    </source>
</evidence>
<dbReference type="GO" id="GO:0000981">
    <property type="term" value="F:DNA-binding transcription factor activity, RNA polymerase II-specific"/>
    <property type="evidence" value="ECO:0007669"/>
    <property type="project" value="InterPro"/>
</dbReference>
<organism evidence="8 9">
    <name type="scientific">Exophiala viscosa</name>
    <dbReference type="NCBI Taxonomy" id="2486360"/>
    <lineage>
        <taxon>Eukaryota</taxon>
        <taxon>Fungi</taxon>
        <taxon>Dikarya</taxon>
        <taxon>Ascomycota</taxon>
        <taxon>Pezizomycotina</taxon>
        <taxon>Eurotiomycetes</taxon>
        <taxon>Chaetothyriomycetidae</taxon>
        <taxon>Chaetothyriales</taxon>
        <taxon>Herpotrichiellaceae</taxon>
        <taxon>Exophiala</taxon>
    </lineage>
</organism>
<dbReference type="PROSITE" id="PS50048">
    <property type="entry name" value="ZN2_CY6_FUNGAL_2"/>
    <property type="match status" value="1"/>
</dbReference>
<keyword evidence="9" id="KW-1185">Reference proteome</keyword>
<keyword evidence="3" id="KW-0805">Transcription regulation</keyword>
<dbReference type="AlphaFoldDB" id="A0AAN6E1C9"/>
<evidence type="ECO:0000256" key="4">
    <source>
        <dbReference type="ARBA" id="ARBA00023125"/>
    </source>
</evidence>
<dbReference type="Gene3D" id="4.10.240.10">
    <property type="entry name" value="Zn(2)-C6 fungal-type DNA-binding domain"/>
    <property type="match status" value="1"/>
</dbReference>
<evidence type="ECO:0000313" key="8">
    <source>
        <dbReference type="EMBL" id="KAI1616350.1"/>
    </source>
</evidence>
<evidence type="ECO:0000256" key="5">
    <source>
        <dbReference type="ARBA" id="ARBA00023163"/>
    </source>
</evidence>
<dbReference type="CDD" id="cd00067">
    <property type="entry name" value="GAL4"/>
    <property type="match status" value="1"/>
</dbReference>
<keyword evidence="5" id="KW-0804">Transcription</keyword>
<dbReference type="EMBL" id="MU404351">
    <property type="protein sequence ID" value="KAI1616350.1"/>
    <property type="molecule type" value="Genomic_DNA"/>
</dbReference>
<dbReference type="InterPro" id="IPR021858">
    <property type="entry name" value="Fun_TF"/>
</dbReference>
<dbReference type="InterPro" id="IPR001138">
    <property type="entry name" value="Zn2Cys6_DnaBD"/>
</dbReference>
<evidence type="ECO:0000313" key="9">
    <source>
        <dbReference type="Proteomes" id="UP001203852"/>
    </source>
</evidence>
<keyword evidence="1" id="KW-0479">Metal-binding</keyword>
<dbReference type="SMART" id="SM00066">
    <property type="entry name" value="GAL4"/>
    <property type="match status" value="1"/>
</dbReference>
<dbReference type="Pfam" id="PF11951">
    <property type="entry name" value="Fungal_trans_2"/>
    <property type="match status" value="1"/>
</dbReference>
<dbReference type="SUPFAM" id="SSF57701">
    <property type="entry name" value="Zn2/Cys6 DNA-binding domain"/>
    <property type="match status" value="1"/>
</dbReference>
<evidence type="ECO:0000256" key="3">
    <source>
        <dbReference type="ARBA" id="ARBA00023015"/>
    </source>
</evidence>
<name>A0AAN6E1C9_9EURO</name>
<protein>
    <recommendedName>
        <fullName evidence="7">Zn(2)-C6 fungal-type domain-containing protein</fullName>
    </recommendedName>
</protein>
<evidence type="ECO:0000259" key="7">
    <source>
        <dbReference type="PROSITE" id="PS50048"/>
    </source>
</evidence>